<evidence type="ECO:0000256" key="8">
    <source>
        <dbReference type="PROSITE-ProRule" id="PRU01050"/>
    </source>
</evidence>
<dbReference type="SUPFAM" id="SSF54814">
    <property type="entry name" value="Prokaryotic type KH domain (KH-domain type II)"/>
    <property type="match status" value="1"/>
</dbReference>
<feature type="region of interest" description="G2" evidence="8">
    <location>
        <begin position="44"/>
        <end position="48"/>
    </location>
</feature>
<dbReference type="InterPro" id="IPR004044">
    <property type="entry name" value="KH_dom_type_2"/>
</dbReference>
<keyword evidence="7" id="KW-0472">Membrane</keyword>
<evidence type="ECO:0000259" key="10">
    <source>
        <dbReference type="PROSITE" id="PS50823"/>
    </source>
</evidence>
<evidence type="ECO:0000259" key="11">
    <source>
        <dbReference type="PROSITE" id="PS51713"/>
    </source>
</evidence>
<dbReference type="PATRIC" id="fig|651182.5.peg.4236"/>
<dbReference type="GO" id="GO:0005525">
    <property type="term" value="F:GTP binding"/>
    <property type="evidence" value="ECO:0007669"/>
    <property type="project" value="UniProtKB-UniRule"/>
</dbReference>
<dbReference type="Gene3D" id="3.40.50.300">
    <property type="entry name" value="P-loop containing nucleotide triphosphate hydrolases"/>
    <property type="match status" value="1"/>
</dbReference>
<keyword evidence="7" id="KW-0963">Cytoplasm</keyword>
<name>K0NS19_DESTT</name>
<dbReference type="GO" id="GO:0003924">
    <property type="term" value="F:GTPase activity"/>
    <property type="evidence" value="ECO:0007669"/>
    <property type="project" value="UniProtKB-UniRule"/>
</dbReference>
<dbReference type="Pfam" id="PF01926">
    <property type="entry name" value="MMR_HSR1"/>
    <property type="match status" value="1"/>
</dbReference>
<dbReference type="NCBIfam" id="NF000908">
    <property type="entry name" value="PRK00089.1"/>
    <property type="match status" value="1"/>
</dbReference>
<dbReference type="STRING" id="651182.TOL2_C36100"/>
<protein>
    <recommendedName>
        <fullName evidence="2 7">GTPase Era</fullName>
    </recommendedName>
</protein>
<keyword evidence="7" id="KW-0699">rRNA-binding</keyword>
<dbReference type="Proteomes" id="UP000007347">
    <property type="component" value="Chromosome"/>
</dbReference>
<feature type="binding site" evidence="7">
    <location>
        <begin position="127"/>
        <end position="130"/>
    </location>
    <ligand>
        <name>GTP</name>
        <dbReference type="ChEBI" id="CHEBI:37565"/>
    </ligand>
</feature>
<feature type="domain" description="Era-type G" evidence="11">
    <location>
        <begin position="10"/>
        <end position="184"/>
    </location>
</feature>
<dbReference type="AlphaFoldDB" id="K0NS19"/>
<dbReference type="FunFam" id="3.40.50.300:FF:000094">
    <property type="entry name" value="GTPase Era"/>
    <property type="match status" value="1"/>
</dbReference>
<feature type="domain" description="KH type-2" evidence="10">
    <location>
        <begin position="200"/>
        <end position="284"/>
    </location>
</feature>
<dbReference type="CDD" id="cd22534">
    <property type="entry name" value="KH-II_Era"/>
    <property type="match status" value="1"/>
</dbReference>
<dbReference type="InterPro" id="IPR005662">
    <property type="entry name" value="GTPase_Era-like"/>
</dbReference>
<dbReference type="EMBL" id="FO203503">
    <property type="protein sequence ID" value="CCK81767.1"/>
    <property type="molecule type" value="Genomic_DNA"/>
</dbReference>
<dbReference type="KEGG" id="dto:TOL2_C36100"/>
<dbReference type="RefSeq" id="WP_014958955.1">
    <property type="nucleotide sequence ID" value="NC_018645.1"/>
</dbReference>
<dbReference type="SUPFAM" id="SSF52540">
    <property type="entry name" value="P-loop containing nucleoside triphosphate hydrolases"/>
    <property type="match status" value="1"/>
</dbReference>
<keyword evidence="7" id="KW-1003">Cell membrane</keyword>
<dbReference type="HOGENOM" id="CLU_038009_1_0_7"/>
<dbReference type="PRINTS" id="PR00326">
    <property type="entry name" value="GTP1OBG"/>
</dbReference>
<comment type="similarity">
    <text evidence="1 7 8 9">Belongs to the TRAFAC class TrmE-Era-EngA-EngB-Septin-like GTPase superfamily. Era GTPase family.</text>
</comment>
<feature type="region of interest" description="G5" evidence="8">
    <location>
        <begin position="156"/>
        <end position="158"/>
    </location>
</feature>
<feature type="region of interest" description="G1" evidence="8">
    <location>
        <begin position="18"/>
        <end position="25"/>
    </location>
</feature>
<evidence type="ECO:0000256" key="9">
    <source>
        <dbReference type="RuleBase" id="RU003761"/>
    </source>
</evidence>
<dbReference type="NCBIfam" id="TIGR00436">
    <property type="entry name" value="era"/>
    <property type="match status" value="1"/>
</dbReference>
<keyword evidence="3 7" id="KW-0997">Cell inner membrane</keyword>
<comment type="subunit">
    <text evidence="7">Monomer.</text>
</comment>
<dbReference type="PROSITE" id="PS50823">
    <property type="entry name" value="KH_TYPE_2"/>
    <property type="match status" value="1"/>
</dbReference>
<dbReference type="CDD" id="cd04163">
    <property type="entry name" value="Era"/>
    <property type="match status" value="1"/>
</dbReference>
<dbReference type="GO" id="GO:0000028">
    <property type="term" value="P:ribosomal small subunit assembly"/>
    <property type="evidence" value="ECO:0007669"/>
    <property type="project" value="TreeGrafter"/>
</dbReference>
<dbReference type="InterPro" id="IPR030388">
    <property type="entry name" value="G_ERA_dom"/>
</dbReference>
<dbReference type="PROSITE" id="PS51713">
    <property type="entry name" value="G_ERA"/>
    <property type="match status" value="1"/>
</dbReference>
<evidence type="ECO:0000256" key="3">
    <source>
        <dbReference type="ARBA" id="ARBA00022519"/>
    </source>
</evidence>
<proteinExistence type="inferred from homology"/>
<dbReference type="OrthoDB" id="9805918at2"/>
<dbReference type="InterPro" id="IPR005225">
    <property type="entry name" value="Small_GTP-bd"/>
</dbReference>
<dbReference type="HAMAP" id="MF_00367">
    <property type="entry name" value="GTPase_Era"/>
    <property type="match status" value="1"/>
</dbReference>
<evidence type="ECO:0000256" key="7">
    <source>
        <dbReference type="HAMAP-Rule" id="MF_00367"/>
    </source>
</evidence>
<sequence>MNKENETNFRSGFAGIIGAPNAGKSTLLNQVLGQKISITSKKPQTTRDRILGIVNTVSSQIVFVDTPGIHKSTTLLNRRIVDQALLALEDVDVILFMVDAAARNYSAEKLIISQLKKTSKPVVLALNKIDLVDKGLVYRLVEEFRKLHDFKAIIPVSAIKDIQVKNLIEEVESLLAKGPRLFPEETFTDVSEKFMVKEIIREKVFRLTGMEIPYSSAVTVDSFKMEKKLIVIHASIHVVRDSQKGIIIGKKGSMLSKIGSKARKDIEKMTGQKVLLKLFVKVTKNWIDNGRMLSEFGY</sequence>
<organism evidence="12 13">
    <name type="scientific">Desulfobacula toluolica (strain DSM 7467 / Tol2)</name>
    <dbReference type="NCBI Taxonomy" id="651182"/>
    <lineage>
        <taxon>Bacteria</taxon>
        <taxon>Pseudomonadati</taxon>
        <taxon>Thermodesulfobacteriota</taxon>
        <taxon>Desulfobacteria</taxon>
        <taxon>Desulfobacterales</taxon>
        <taxon>Desulfobacteraceae</taxon>
        <taxon>Desulfobacula</taxon>
    </lineage>
</organism>
<evidence type="ECO:0000256" key="2">
    <source>
        <dbReference type="ARBA" id="ARBA00020484"/>
    </source>
</evidence>
<accession>K0NS19</accession>
<keyword evidence="6 7" id="KW-0342">GTP-binding</keyword>
<dbReference type="GO" id="GO:0043024">
    <property type="term" value="F:ribosomal small subunit binding"/>
    <property type="evidence" value="ECO:0007669"/>
    <property type="project" value="TreeGrafter"/>
</dbReference>
<dbReference type="InterPro" id="IPR015946">
    <property type="entry name" value="KH_dom-like_a/b"/>
</dbReference>
<comment type="subcellular location">
    <subcellularLocation>
        <location evidence="7">Cytoplasm</location>
    </subcellularLocation>
    <subcellularLocation>
        <location evidence="7">Cell inner membrane</location>
        <topology evidence="7">Peripheral membrane protein</topology>
    </subcellularLocation>
</comment>
<dbReference type="GO" id="GO:0070181">
    <property type="term" value="F:small ribosomal subunit rRNA binding"/>
    <property type="evidence" value="ECO:0007669"/>
    <property type="project" value="UniProtKB-UniRule"/>
</dbReference>
<dbReference type="Gene3D" id="3.30.300.20">
    <property type="match status" value="1"/>
</dbReference>
<keyword evidence="7" id="KW-0690">Ribosome biogenesis</keyword>
<keyword evidence="13" id="KW-1185">Reference proteome</keyword>
<keyword evidence="4 7" id="KW-0547">Nucleotide-binding</keyword>
<feature type="binding site" evidence="7">
    <location>
        <begin position="18"/>
        <end position="25"/>
    </location>
    <ligand>
        <name>GTP</name>
        <dbReference type="ChEBI" id="CHEBI:37565"/>
    </ligand>
</feature>
<dbReference type="PANTHER" id="PTHR42698:SF1">
    <property type="entry name" value="GTPASE ERA, MITOCHONDRIAL"/>
    <property type="match status" value="1"/>
</dbReference>
<evidence type="ECO:0000313" key="12">
    <source>
        <dbReference type="EMBL" id="CCK81767.1"/>
    </source>
</evidence>
<feature type="region of interest" description="G4" evidence="8">
    <location>
        <begin position="127"/>
        <end position="130"/>
    </location>
</feature>
<comment type="function">
    <text evidence="7">An essential GTPase that binds both GDP and GTP, with rapid nucleotide exchange. Plays a role in 16S rRNA processing and 30S ribosomal subunit biogenesis and possibly also in cell cycle regulation and energy metabolism.</text>
</comment>
<gene>
    <name evidence="7 12" type="primary">era</name>
    <name evidence="12" type="ordered locus">TOL2_C36100</name>
</gene>
<dbReference type="GO" id="GO:0005886">
    <property type="term" value="C:plasma membrane"/>
    <property type="evidence" value="ECO:0007669"/>
    <property type="project" value="UniProtKB-SubCell"/>
</dbReference>
<evidence type="ECO:0000256" key="6">
    <source>
        <dbReference type="ARBA" id="ARBA00023134"/>
    </source>
</evidence>
<dbReference type="InterPro" id="IPR009019">
    <property type="entry name" value="KH_sf_prok-type"/>
</dbReference>
<dbReference type="NCBIfam" id="TIGR00231">
    <property type="entry name" value="small_GTP"/>
    <property type="match status" value="1"/>
</dbReference>
<dbReference type="Pfam" id="PF07650">
    <property type="entry name" value="KH_2"/>
    <property type="match status" value="1"/>
</dbReference>
<dbReference type="InterPro" id="IPR027417">
    <property type="entry name" value="P-loop_NTPase"/>
</dbReference>
<evidence type="ECO:0000256" key="1">
    <source>
        <dbReference type="ARBA" id="ARBA00007921"/>
    </source>
</evidence>
<feature type="region of interest" description="G3" evidence="8">
    <location>
        <begin position="65"/>
        <end position="68"/>
    </location>
</feature>
<reference evidence="12 13" key="1">
    <citation type="journal article" date="2013" name="Environ. Microbiol.">
        <title>Complete genome, catabolic sub-proteomes and key-metabolites of Desulfobacula toluolica Tol2, a marine, aromatic compound-degrading, sulfate-reducing bacterium.</title>
        <authorList>
            <person name="Wohlbrand L."/>
            <person name="Jacob J.H."/>
            <person name="Kube M."/>
            <person name="Mussmann M."/>
            <person name="Jarling R."/>
            <person name="Beck A."/>
            <person name="Amann R."/>
            <person name="Wilkes H."/>
            <person name="Reinhardt R."/>
            <person name="Rabus R."/>
        </authorList>
    </citation>
    <scope>NUCLEOTIDE SEQUENCE [LARGE SCALE GENOMIC DNA]</scope>
    <source>
        <strain evidence="13">DSM 7467 / Tol2</strain>
    </source>
</reference>
<feature type="binding site" evidence="7">
    <location>
        <begin position="65"/>
        <end position="69"/>
    </location>
    <ligand>
        <name>GTP</name>
        <dbReference type="ChEBI" id="CHEBI:37565"/>
    </ligand>
</feature>
<dbReference type="GO" id="GO:0005829">
    <property type="term" value="C:cytosol"/>
    <property type="evidence" value="ECO:0007669"/>
    <property type="project" value="TreeGrafter"/>
</dbReference>
<keyword evidence="5 7" id="KW-0694">RNA-binding</keyword>
<evidence type="ECO:0000256" key="4">
    <source>
        <dbReference type="ARBA" id="ARBA00022741"/>
    </source>
</evidence>
<evidence type="ECO:0000256" key="5">
    <source>
        <dbReference type="ARBA" id="ARBA00022884"/>
    </source>
</evidence>
<dbReference type="InterPro" id="IPR006073">
    <property type="entry name" value="GTP-bd"/>
</dbReference>
<dbReference type="PANTHER" id="PTHR42698">
    <property type="entry name" value="GTPASE ERA"/>
    <property type="match status" value="1"/>
</dbReference>
<evidence type="ECO:0000313" key="13">
    <source>
        <dbReference type="Proteomes" id="UP000007347"/>
    </source>
</evidence>